<dbReference type="AlphaFoldDB" id="A0A917E6F7"/>
<accession>A0A917E6F7</accession>
<protein>
    <submittedName>
        <fullName evidence="1">Uncharacterized protein</fullName>
    </submittedName>
</protein>
<reference evidence="1 2" key="1">
    <citation type="journal article" date="2014" name="Int. J. Syst. Evol. Microbiol.">
        <title>Complete genome sequence of Corynebacterium casei LMG S-19264T (=DSM 44701T), isolated from a smear-ripened cheese.</title>
        <authorList>
            <consortium name="US DOE Joint Genome Institute (JGI-PGF)"/>
            <person name="Walter F."/>
            <person name="Albersmeier A."/>
            <person name="Kalinowski J."/>
            <person name="Ruckert C."/>
        </authorList>
    </citation>
    <scope>NUCLEOTIDE SEQUENCE [LARGE SCALE GENOMIC DNA]</scope>
    <source>
        <strain evidence="1 2">CGMCC 1.12925</strain>
    </source>
</reference>
<evidence type="ECO:0000313" key="1">
    <source>
        <dbReference type="EMBL" id="GGE09030.1"/>
    </source>
</evidence>
<dbReference type="Proteomes" id="UP000599688">
    <property type="component" value="Unassembled WGS sequence"/>
</dbReference>
<dbReference type="EMBL" id="BMGL01000004">
    <property type="protein sequence ID" value="GGE09030.1"/>
    <property type="molecule type" value="Genomic_DNA"/>
</dbReference>
<sequence>MEKEKFVFSFDIKDFDDLEQLISAIKNVIALTEDGGFLSKLQGEFTKPIYVERKNITINIYKEIEEELPF</sequence>
<comment type="caution">
    <text evidence="1">The sequence shown here is derived from an EMBL/GenBank/DDBJ whole genome shotgun (WGS) entry which is preliminary data.</text>
</comment>
<dbReference type="RefSeq" id="WP_188405539.1">
    <property type="nucleotide sequence ID" value="NZ_BMGL01000004.1"/>
</dbReference>
<keyword evidence="2" id="KW-1185">Reference proteome</keyword>
<name>A0A917E6F7_9FLAO</name>
<organism evidence="1 2">
    <name type="scientific">Psychroflexus salis</name>
    <dbReference type="NCBI Taxonomy" id="1526574"/>
    <lineage>
        <taxon>Bacteria</taxon>
        <taxon>Pseudomonadati</taxon>
        <taxon>Bacteroidota</taxon>
        <taxon>Flavobacteriia</taxon>
        <taxon>Flavobacteriales</taxon>
        <taxon>Flavobacteriaceae</taxon>
        <taxon>Psychroflexus</taxon>
    </lineage>
</organism>
<proteinExistence type="predicted"/>
<evidence type="ECO:0000313" key="2">
    <source>
        <dbReference type="Proteomes" id="UP000599688"/>
    </source>
</evidence>
<gene>
    <name evidence="1" type="ORF">GCM10010831_08250</name>
</gene>